<gene>
    <name evidence="2" type="ORF">TSAR_003191</name>
</gene>
<evidence type="ECO:0000313" key="2">
    <source>
        <dbReference type="EMBL" id="OXU27307.1"/>
    </source>
</evidence>
<proteinExistence type="predicted"/>
<dbReference type="AlphaFoldDB" id="A0A232FAF4"/>
<dbReference type="EMBL" id="NNAY01000631">
    <property type="protein sequence ID" value="OXU27307.1"/>
    <property type="molecule type" value="Genomic_DNA"/>
</dbReference>
<sequence length="258" mass="28452">MQLTNLVRNRGLLWYYIYLSGSINEVRGIVAKVNHDIAKIASWASVNGLIINDAKTQAMWVGSRGYMSRLCNLSVPSVAFDGTVVDPGESLKVLGVTLDSTLSWRAQCNVVARKTFAALSKLRKCRNFLPPDTRLMLVKSLVFPHFDLDIRKNLPTPVNSYLFTNPADHCAEKSANISARRKMFALTIHPVPPTKASPPSTTLPPLSTPTDPHTPLPANNPNRSIVIFDDSSIPNDTSRTSSSQRVSQQAPSQRRRSS</sequence>
<evidence type="ECO:0008006" key="4">
    <source>
        <dbReference type="Google" id="ProtNLM"/>
    </source>
</evidence>
<feature type="compositionally biased region" description="Low complexity" evidence="1">
    <location>
        <begin position="237"/>
        <end position="252"/>
    </location>
</feature>
<evidence type="ECO:0000256" key="1">
    <source>
        <dbReference type="SAM" id="MobiDB-lite"/>
    </source>
</evidence>
<feature type="region of interest" description="Disordered" evidence="1">
    <location>
        <begin position="190"/>
        <end position="258"/>
    </location>
</feature>
<comment type="caution">
    <text evidence="2">The sequence shown here is derived from an EMBL/GenBank/DDBJ whole genome shotgun (WGS) entry which is preliminary data.</text>
</comment>
<protein>
    <recommendedName>
        <fullName evidence="4">Reverse transcriptase domain-containing protein</fullName>
    </recommendedName>
</protein>
<evidence type="ECO:0000313" key="3">
    <source>
        <dbReference type="Proteomes" id="UP000215335"/>
    </source>
</evidence>
<name>A0A232FAF4_9HYME</name>
<dbReference type="Proteomes" id="UP000215335">
    <property type="component" value="Unassembled WGS sequence"/>
</dbReference>
<keyword evidence="3" id="KW-1185">Reference proteome</keyword>
<accession>A0A232FAF4</accession>
<reference evidence="2 3" key="1">
    <citation type="journal article" date="2017" name="Curr. Biol.">
        <title>The Evolution of Venom by Co-option of Single-Copy Genes.</title>
        <authorList>
            <person name="Martinson E.O."/>
            <person name="Mrinalini"/>
            <person name="Kelkar Y.D."/>
            <person name="Chang C.H."/>
            <person name="Werren J.H."/>
        </authorList>
    </citation>
    <scope>NUCLEOTIDE SEQUENCE [LARGE SCALE GENOMIC DNA]</scope>
    <source>
        <strain evidence="2 3">Alberta</strain>
        <tissue evidence="2">Whole body</tissue>
    </source>
</reference>
<organism evidence="2 3">
    <name type="scientific">Trichomalopsis sarcophagae</name>
    <dbReference type="NCBI Taxonomy" id="543379"/>
    <lineage>
        <taxon>Eukaryota</taxon>
        <taxon>Metazoa</taxon>
        <taxon>Ecdysozoa</taxon>
        <taxon>Arthropoda</taxon>
        <taxon>Hexapoda</taxon>
        <taxon>Insecta</taxon>
        <taxon>Pterygota</taxon>
        <taxon>Neoptera</taxon>
        <taxon>Endopterygota</taxon>
        <taxon>Hymenoptera</taxon>
        <taxon>Apocrita</taxon>
        <taxon>Proctotrupomorpha</taxon>
        <taxon>Chalcidoidea</taxon>
        <taxon>Pteromalidae</taxon>
        <taxon>Pteromalinae</taxon>
        <taxon>Trichomalopsis</taxon>
    </lineage>
</organism>
<dbReference type="STRING" id="543379.A0A232FAF4"/>
<feature type="compositionally biased region" description="Low complexity" evidence="1">
    <location>
        <begin position="197"/>
        <end position="217"/>
    </location>
</feature>